<name>A0A4R1SCR8_HYDET</name>
<dbReference type="Proteomes" id="UP000295008">
    <property type="component" value="Unassembled WGS sequence"/>
</dbReference>
<organism evidence="1 2">
    <name type="scientific">Hydrogenispora ethanolica</name>
    <dbReference type="NCBI Taxonomy" id="1082276"/>
    <lineage>
        <taxon>Bacteria</taxon>
        <taxon>Bacillati</taxon>
        <taxon>Bacillota</taxon>
        <taxon>Hydrogenispora</taxon>
    </lineage>
</organism>
<evidence type="ECO:0000313" key="1">
    <source>
        <dbReference type="EMBL" id="TCL76820.1"/>
    </source>
</evidence>
<sequence length="164" mass="17867">MVPGLLLTGIIAGWRDRLRQSQTIHDFCQAKYGKAPAIFVGSDPARPPADADCPYILIQPGWKTEGTDRKQYRYAVPVQWAIVNPDRTAADGVTELAGIYDCDQLGQLILDEIAQASPANPISYVKYFPLTEEALASGGYSPRFTGAMEVKLYIVPAMGGGLNY</sequence>
<protein>
    <submittedName>
        <fullName evidence="1">Uncharacterized protein</fullName>
    </submittedName>
</protein>
<accession>A0A4R1SCR8</accession>
<dbReference type="AlphaFoldDB" id="A0A4R1SCR8"/>
<dbReference type="OrthoDB" id="1682068at2"/>
<comment type="caution">
    <text evidence="1">The sequence shown here is derived from an EMBL/GenBank/DDBJ whole genome shotgun (WGS) entry which is preliminary data.</text>
</comment>
<gene>
    <name evidence="1" type="ORF">EDC14_1001102</name>
</gene>
<proteinExistence type="predicted"/>
<dbReference type="RefSeq" id="WP_132012220.1">
    <property type="nucleotide sequence ID" value="NZ_SLUN01000001.1"/>
</dbReference>
<evidence type="ECO:0000313" key="2">
    <source>
        <dbReference type="Proteomes" id="UP000295008"/>
    </source>
</evidence>
<dbReference type="EMBL" id="SLUN01000001">
    <property type="protein sequence ID" value="TCL76820.1"/>
    <property type="molecule type" value="Genomic_DNA"/>
</dbReference>
<keyword evidence="2" id="KW-1185">Reference proteome</keyword>
<reference evidence="1 2" key="1">
    <citation type="submission" date="2019-03" db="EMBL/GenBank/DDBJ databases">
        <title>Genomic Encyclopedia of Type Strains, Phase IV (KMG-IV): sequencing the most valuable type-strain genomes for metagenomic binning, comparative biology and taxonomic classification.</title>
        <authorList>
            <person name="Goeker M."/>
        </authorList>
    </citation>
    <scope>NUCLEOTIDE SEQUENCE [LARGE SCALE GENOMIC DNA]</scope>
    <source>
        <strain evidence="1 2">LX-B</strain>
    </source>
</reference>